<dbReference type="EMBL" id="PTJD01000008">
    <property type="protein sequence ID" value="PPK94133.1"/>
    <property type="molecule type" value="Genomic_DNA"/>
</dbReference>
<reference evidence="1 2" key="1">
    <citation type="submission" date="2018-02" db="EMBL/GenBank/DDBJ databases">
        <title>Genomic Encyclopedia of Archaeal and Bacterial Type Strains, Phase II (KMG-II): from individual species to whole genera.</title>
        <authorList>
            <person name="Goeker M."/>
        </authorList>
    </citation>
    <scope>NUCLEOTIDE SEQUENCE [LARGE SCALE GENOMIC DNA]</scope>
    <source>
        <strain evidence="1 2">DSM 22857</strain>
    </source>
</reference>
<dbReference type="OrthoDB" id="3295465at2"/>
<protein>
    <submittedName>
        <fullName evidence="1">Uncharacterized protein</fullName>
    </submittedName>
</protein>
<keyword evidence="2" id="KW-1185">Reference proteome</keyword>
<dbReference type="RefSeq" id="WP_104433095.1">
    <property type="nucleotide sequence ID" value="NZ_PTJD01000008.1"/>
</dbReference>
<accession>A0A2S6IIT3</accession>
<name>A0A2S6IIT3_9ACTN</name>
<dbReference type="Proteomes" id="UP000239485">
    <property type="component" value="Unassembled WGS sequence"/>
</dbReference>
<evidence type="ECO:0000313" key="2">
    <source>
        <dbReference type="Proteomes" id="UP000239485"/>
    </source>
</evidence>
<proteinExistence type="predicted"/>
<evidence type="ECO:0000313" key="1">
    <source>
        <dbReference type="EMBL" id="PPK94133.1"/>
    </source>
</evidence>
<sequence>MEVPSTSGNGSTSGSALGAASSASGQQLAAQGSGVRVAGVGRPVGVRESKRAGTVTKTMFDHLTQADRELIEYATGEHIEPGYEDTPEQHVSPFARQIATDRQSAVRLPPGQAVTAEYLHDVSRQYVMANMEEWNPFAGEPMERALAYLLLNTEGRVDVTV</sequence>
<comment type="caution">
    <text evidence="1">The sequence shown here is derived from an EMBL/GenBank/DDBJ whole genome shotgun (WGS) entry which is preliminary data.</text>
</comment>
<dbReference type="AlphaFoldDB" id="A0A2S6IIT3"/>
<organism evidence="1 2">
    <name type="scientific">Kineococcus xinjiangensis</name>
    <dbReference type="NCBI Taxonomy" id="512762"/>
    <lineage>
        <taxon>Bacteria</taxon>
        <taxon>Bacillati</taxon>
        <taxon>Actinomycetota</taxon>
        <taxon>Actinomycetes</taxon>
        <taxon>Kineosporiales</taxon>
        <taxon>Kineosporiaceae</taxon>
        <taxon>Kineococcus</taxon>
    </lineage>
</organism>
<gene>
    <name evidence="1" type="ORF">CLV92_10831</name>
</gene>